<dbReference type="Pfam" id="PF13088">
    <property type="entry name" value="BNR_2"/>
    <property type="match status" value="1"/>
</dbReference>
<gene>
    <name evidence="3" type="ORF">QWZ15_08435</name>
</gene>
<protein>
    <submittedName>
        <fullName evidence="3">Sialidase family protein</fullName>
    </submittedName>
</protein>
<evidence type="ECO:0000256" key="1">
    <source>
        <dbReference type="SAM" id="SignalP"/>
    </source>
</evidence>
<dbReference type="Proteomes" id="UP001236663">
    <property type="component" value="Unassembled WGS sequence"/>
</dbReference>
<dbReference type="InterPro" id="IPR036278">
    <property type="entry name" value="Sialidase_sf"/>
</dbReference>
<dbReference type="RefSeq" id="WP_240459236.1">
    <property type="nucleotide sequence ID" value="NZ_JAUFQS010000007.1"/>
</dbReference>
<dbReference type="PROSITE" id="PS51257">
    <property type="entry name" value="PROKAR_LIPOPROTEIN"/>
    <property type="match status" value="1"/>
</dbReference>
<dbReference type="SUPFAM" id="SSF50939">
    <property type="entry name" value="Sialidases"/>
    <property type="match status" value="1"/>
</dbReference>
<keyword evidence="1" id="KW-0732">Signal</keyword>
<reference evidence="4" key="1">
    <citation type="journal article" date="2019" name="Int. J. Syst. Evol. Microbiol.">
        <title>The Global Catalogue of Microorganisms (GCM) 10K type strain sequencing project: providing services to taxonomists for standard genome sequencing and annotation.</title>
        <authorList>
            <consortium name="The Broad Institute Genomics Platform"/>
            <consortium name="The Broad Institute Genome Sequencing Center for Infectious Disease"/>
            <person name="Wu L."/>
            <person name="Ma J."/>
        </authorList>
    </citation>
    <scope>NUCLEOTIDE SEQUENCE [LARGE SCALE GENOMIC DNA]</scope>
    <source>
        <strain evidence="4">CECT 7706</strain>
    </source>
</reference>
<evidence type="ECO:0000313" key="4">
    <source>
        <dbReference type="Proteomes" id="UP001236663"/>
    </source>
</evidence>
<dbReference type="EMBL" id="JAUFQS010000007">
    <property type="protein sequence ID" value="MDN3687854.1"/>
    <property type="molecule type" value="Genomic_DNA"/>
</dbReference>
<accession>A0ABT8C734</accession>
<feature type="chain" id="PRO_5045487231" evidence="1">
    <location>
        <begin position="26"/>
        <end position="368"/>
    </location>
</feature>
<sequence length="368" mass="41316">MMKNNRLIIGTFVILFVVFSCGGSASDTSRQDEHDVQTHQKITVNTVQYEHVFGDDRPFAQCHASTMIPLGGEEYLVAWFAGSHEKNDDVGIWTAKGKPGNWSEPELLVKVRNDPHWNPVLFQAPDDKVYLFFKVGKEIDYWETWVQVSEDGGDSWSEARELVPGDKGGRGPVRNHMLVLSDGTWLAPASDEKNKVWTVFVDRSEDGGKTWEATDKLEMDRNEISGEGVIQPALWESKPGHVHMLMRSSSGNICRSDSEDYGKTWSPVEEISLPNNNSGIDVAHLGGEKVAVIYNPVSENWGARYPISVSVSLDNGHTWGPKFDIEKGKGEEDELSYPAMFYEDGNLVACYTWNRQRVAFWKGKLEGI</sequence>
<name>A0ABT8C734_9BACT</name>
<evidence type="ECO:0000313" key="3">
    <source>
        <dbReference type="EMBL" id="MDN3687854.1"/>
    </source>
</evidence>
<feature type="domain" description="Sialidase" evidence="2">
    <location>
        <begin position="76"/>
        <end position="344"/>
    </location>
</feature>
<dbReference type="PANTHER" id="PTHR43752:SF2">
    <property type="entry name" value="BNR_ASP-BOX REPEAT FAMILY PROTEIN"/>
    <property type="match status" value="1"/>
</dbReference>
<evidence type="ECO:0000259" key="2">
    <source>
        <dbReference type="Pfam" id="PF13088"/>
    </source>
</evidence>
<dbReference type="CDD" id="cd15482">
    <property type="entry name" value="Sialidase_non-viral"/>
    <property type="match status" value="1"/>
</dbReference>
<dbReference type="PANTHER" id="PTHR43752">
    <property type="entry name" value="BNR/ASP-BOX REPEAT FAMILY PROTEIN"/>
    <property type="match status" value="1"/>
</dbReference>
<organism evidence="3 4">
    <name type="scientific">Cyclobacterium jeungdonense</name>
    <dbReference type="NCBI Taxonomy" id="708087"/>
    <lineage>
        <taxon>Bacteria</taxon>
        <taxon>Pseudomonadati</taxon>
        <taxon>Bacteroidota</taxon>
        <taxon>Cytophagia</taxon>
        <taxon>Cytophagales</taxon>
        <taxon>Cyclobacteriaceae</taxon>
        <taxon>Cyclobacterium</taxon>
    </lineage>
</organism>
<feature type="signal peptide" evidence="1">
    <location>
        <begin position="1"/>
        <end position="25"/>
    </location>
</feature>
<dbReference type="Gene3D" id="2.120.10.10">
    <property type="match status" value="1"/>
</dbReference>
<dbReference type="InterPro" id="IPR011040">
    <property type="entry name" value="Sialidase"/>
</dbReference>
<keyword evidence="4" id="KW-1185">Reference proteome</keyword>
<comment type="caution">
    <text evidence="3">The sequence shown here is derived from an EMBL/GenBank/DDBJ whole genome shotgun (WGS) entry which is preliminary data.</text>
</comment>
<proteinExistence type="predicted"/>